<evidence type="ECO:0000256" key="1">
    <source>
        <dbReference type="ARBA" id="ARBA00006056"/>
    </source>
</evidence>
<dbReference type="Proteomes" id="UP000244446">
    <property type="component" value="Unassembled WGS sequence"/>
</dbReference>
<evidence type="ECO:0000313" key="4">
    <source>
        <dbReference type="Proteomes" id="UP000244446"/>
    </source>
</evidence>
<name>A0A2T7GBV7_9RHOB</name>
<comment type="similarity">
    <text evidence="1">Belongs to the LDH2/MDH2 oxidoreductase family.</text>
</comment>
<dbReference type="InterPro" id="IPR003767">
    <property type="entry name" value="Malate/L-lactate_DH-like"/>
</dbReference>
<protein>
    <submittedName>
        <fullName evidence="3">Lactate dehydrogenase</fullName>
    </submittedName>
</protein>
<dbReference type="InterPro" id="IPR043144">
    <property type="entry name" value="Mal/L-sulf/L-lact_DH-like_ah"/>
</dbReference>
<dbReference type="Gene3D" id="1.10.1530.10">
    <property type="match status" value="1"/>
</dbReference>
<dbReference type="Gene3D" id="3.30.1370.60">
    <property type="entry name" value="Hypothetical oxidoreductase yiak, domain 2"/>
    <property type="match status" value="1"/>
</dbReference>
<dbReference type="InterPro" id="IPR043143">
    <property type="entry name" value="Mal/L-sulf/L-lact_DH-like_NADP"/>
</dbReference>
<evidence type="ECO:0000256" key="2">
    <source>
        <dbReference type="ARBA" id="ARBA00023002"/>
    </source>
</evidence>
<accession>A0A2T7GBV7</accession>
<dbReference type="OrthoDB" id="9811519at2"/>
<dbReference type="EMBL" id="QCYH01000001">
    <property type="protein sequence ID" value="PVA11893.1"/>
    <property type="molecule type" value="Genomic_DNA"/>
</dbReference>
<evidence type="ECO:0000313" key="3">
    <source>
        <dbReference type="EMBL" id="PVA11893.1"/>
    </source>
</evidence>
<gene>
    <name evidence="3" type="ORF">DC366_02895</name>
</gene>
<dbReference type="RefSeq" id="WP_108690639.1">
    <property type="nucleotide sequence ID" value="NZ_QCYH01000001.1"/>
</dbReference>
<reference evidence="3 4" key="1">
    <citation type="submission" date="2018-04" db="EMBL/GenBank/DDBJ databases">
        <title>Pelagivirga bohaiensis gen. nov., sp. nov., a bacterium isolated from the Bohai Sea.</title>
        <authorList>
            <person name="Ji X."/>
        </authorList>
    </citation>
    <scope>NUCLEOTIDE SEQUENCE [LARGE SCALE GENOMIC DNA]</scope>
    <source>
        <strain evidence="3 4">BH-SD19</strain>
    </source>
</reference>
<dbReference type="AlphaFoldDB" id="A0A2T7GBV7"/>
<keyword evidence="2" id="KW-0560">Oxidoreductase</keyword>
<dbReference type="SUPFAM" id="SSF89733">
    <property type="entry name" value="L-sulfolactate dehydrogenase-like"/>
    <property type="match status" value="1"/>
</dbReference>
<organism evidence="3 4">
    <name type="scientific">Pelagivirga sediminicola</name>
    <dbReference type="NCBI Taxonomy" id="2170575"/>
    <lineage>
        <taxon>Bacteria</taxon>
        <taxon>Pseudomonadati</taxon>
        <taxon>Pseudomonadota</taxon>
        <taxon>Alphaproteobacteria</taxon>
        <taxon>Rhodobacterales</taxon>
        <taxon>Paracoccaceae</taxon>
        <taxon>Pelagivirga</taxon>
    </lineage>
</organism>
<dbReference type="PANTHER" id="PTHR11091">
    <property type="entry name" value="OXIDOREDUCTASE-RELATED"/>
    <property type="match status" value="1"/>
</dbReference>
<dbReference type="InterPro" id="IPR036111">
    <property type="entry name" value="Mal/L-sulfo/L-lacto_DH-like_sf"/>
</dbReference>
<dbReference type="Pfam" id="PF02615">
    <property type="entry name" value="Ldh_2"/>
    <property type="match status" value="1"/>
</dbReference>
<sequence>MPRIEIAEIEQLSKAALMRHGAEEWIAASVADAIGEAEATGNRICGLYYLESYCQQLQTGRVAGDAVPEVTRPRPGSVRVDAKFGFAQAAFQRALPEAIAATRECGTASLAVCHAHTCTSLGYFTGQIAQAGLIGLGLTNATPIVAPPGGKGRVIGTNPIAFSVPDGQGGIAMQFDQSTTTVALGKITMARAAGEAIPEGWAVDAAGHPTTDPEAALGGSLVSLGGAQAGYKGWGFGLMAELLAAGMTGSLASQDVAPLKAPDGAPHDLGQFYLLVDPGLSKHFSARLARVAEGVAADEGARMPGQGRVPAEAVEVPEALWAQVRGLAGAQ</sequence>
<keyword evidence="4" id="KW-1185">Reference proteome</keyword>
<comment type="caution">
    <text evidence="3">The sequence shown here is derived from an EMBL/GenBank/DDBJ whole genome shotgun (WGS) entry which is preliminary data.</text>
</comment>
<dbReference type="PANTHER" id="PTHR11091:SF0">
    <property type="entry name" value="MALATE DEHYDROGENASE"/>
    <property type="match status" value="1"/>
</dbReference>
<proteinExistence type="inferred from homology"/>
<dbReference type="GO" id="GO:0016491">
    <property type="term" value="F:oxidoreductase activity"/>
    <property type="evidence" value="ECO:0007669"/>
    <property type="project" value="UniProtKB-KW"/>
</dbReference>